<dbReference type="AlphaFoldDB" id="A0A1X1RH30"/>
<dbReference type="OrthoDB" id="4732310at2"/>
<keyword evidence="1" id="KW-0129">CBS domain</keyword>
<comment type="caution">
    <text evidence="2">The sequence shown here is derived from an EMBL/GenBank/DDBJ whole genome shotgun (WGS) entry which is preliminary data.</text>
</comment>
<evidence type="ECO:0000313" key="2">
    <source>
        <dbReference type="EMBL" id="ORV05568.1"/>
    </source>
</evidence>
<dbReference type="InterPro" id="IPR000644">
    <property type="entry name" value="CBS_dom"/>
</dbReference>
<evidence type="ECO:0000313" key="3">
    <source>
        <dbReference type="Proteomes" id="UP000193484"/>
    </source>
</evidence>
<proteinExistence type="predicted"/>
<dbReference type="GO" id="GO:0016301">
    <property type="term" value="F:kinase activity"/>
    <property type="evidence" value="ECO:0007669"/>
    <property type="project" value="UniProtKB-KW"/>
</dbReference>
<dbReference type="RefSeq" id="WP_085094453.1">
    <property type="nucleotide sequence ID" value="NZ_AP022603.1"/>
</dbReference>
<keyword evidence="3" id="KW-1185">Reference proteome</keyword>
<dbReference type="SUPFAM" id="SSF54631">
    <property type="entry name" value="CBS-domain pair"/>
    <property type="match status" value="1"/>
</dbReference>
<dbReference type="Proteomes" id="UP000193484">
    <property type="component" value="Unassembled WGS sequence"/>
</dbReference>
<dbReference type="EMBL" id="LQOJ01000024">
    <property type="protein sequence ID" value="ORV05568.1"/>
    <property type="molecule type" value="Genomic_DNA"/>
</dbReference>
<dbReference type="PANTHER" id="PTHR43080:SF2">
    <property type="entry name" value="CBS DOMAIN-CONTAINING PROTEIN"/>
    <property type="match status" value="1"/>
</dbReference>
<keyword evidence="2" id="KW-0418">Kinase</keyword>
<protein>
    <submittedName>
        <fullName evidence="2">Histidine kinase</fullName>
    </submittedName>
</protein>
<dbReference type="PROSITE" id="PS51371">
    <property type="entry name" value="CBS"/>
    <property type="match status" value="1"/>
</dbReference>
<dbReference type="PANTHER" id="PTHR43080">
    <property type="entry name" value="CBS DOMAIN-CONTAINING PROTEIN CBSX3, MITOCHONDRIAL"/>
    <property type="match status" value="1"/>
</dbReference>
<reference evidence="2 3" key="1">
    <citation type="submission" date="2016-01" db="EMBL/GenBank/DDBJ databases">
        <title>The new phylogeny of the genus Mycobacterium.</title>
        <authorList>
            <person name="Tarcisio F."/>
            <person name="Conor M."/>
            <person name="Antonella G."/>
            <person name="Elisabetta G."/>
            <person name="Giulia F.S."/>
            <person name="Sara T."/>
            <person name="Anna F."/>
            <person name="Clotilde B."/>
            <person name="Roberto B."/>
            <person name="Veronica D.S."/>
            <person name="Fabio R."/>
            <person name="Monica P."/>
            <person name="Olivier J."/>
            <person name="Enrico T."/>
            <person name="Nicola S."/>
        </authorList>
    </citation>
    <scope>NUCLEOTIDE SEQUENCE [LARGE SCALE GENOMIC DNA]</scope>
    <source>
        <strain evidence="2 3">DSM 44179</strain>
    </source>
</reference>
<evidence type="ECO:0000256" key="1">
    <source>
        <dbReference type="ARBA" id="ARBA00023122"/>
    </source>
</evidence>
<keyword evidence="2" id="KW-0808">Transferase</keyword>
<dbReference type="SMART" id="SM00116">
    <property type="entry name" value="CBS"/>
    <property type="match status" value="2"/>
</dbReference>
<dbReference type="STRING" id="1793.AWC04_06870"/>
<sequence length="138" mass="14094">MTGIPTAGSIVVADLIGDAVVRIPAAASVAEAAKAIVDKGVGVLVVGDEARPTAVLSERDVVRVVAAGDDPSTVRAADIATNKLVWCEAEDSVAKAATRMTDRYIRHILVERAGALAGIVSARDLLGVYASDADLSLS</sequence>
<name>A0A1X1RH30_MYCFA</name>
<dbReference type="Pfam" id="PF00571">
    <property type="entry name" value="CBS"/>
    <property type="match status" value="2"/>
</dbReference>
<organism evidence="2 3">
    <name type="scientific">Mycolicibacterium fallax</name>
    <name type="common">Mycobacterium fallax</name>
    <dbReference type="NCBI Taxonomy" id="1793"/>
    <lineage>
        <taxon>Bacteria</taxon>
        <taxon>Bacillati</taxon>
        <taxon>Actinomycetota</taxon>
        <taxon>Actinomycetes</taxon>
        <taxon>Mycobacteriales</taxon>
        <taxon>Mycobacteriaceae</taxon>
        <taxon>Mycolicibacterium</taxon>
    </lineage>
</organism>
<dbReference type="InterPro" id="IPR046342">
    <property type="entry name" value="CBS_dom_sf"/>
</dbReference>
<accession>A0A1X1RH30</accession>
<gene>
    <name evidence="2" type="ORF">AWC04_06870</name>
</gene>
<dbReference type="Gene3D" id="3.10.580.10">
    <property type="entry name" value="CBS-domain"/>
    <property type="match status" value="1"/>
</dbReference>
<dbReference type="InterPro" id="IPR051257">
    <property type="entry name" value="Diverse_CBS-Domain"/>
</dbReference>